<feature type="transmembrane region" description="Helical" evidence="1">
    <location>
        <begin position="185"/>
        <end position="206"/>
    </location>
</feature>
<keyword evidence="1" id="KW-0812">Transmembrane</keyword>
<feature type="transmembrane region" description="Helical" evidence="1">
    <location>
        <begin position="123"/>
        <end position="144"/>
    </location>
</feature>
<keyword evidence="1" id="KW-0472">Membrane</keyword>
<protein>
    <submittedName>
        <fullName evidence="2">Uncharacterized protein</fullName>
    </submittedName>
</protein>
<sequence>MFEGIEEDRPGRWAQAVLCASSPPAGSSFRVCCWFSFLFSFLLGAAWASRISLVMGAYFLRRRGGTPVRLAAALARKGSSMALHSRYCLFFFFFFLFLFLFLFFLFLFVGFPSSSARFDNRDHWRITVLIMVGIQWNGLCWGCWGIPFEPAKFQPATTDLGHLRGTWIGSRACDKIVLSVHNSCTVLHITYTVLVLCLHMLSLRVLSFPPSKVET</sequence>
<evidence type="ECO:0000313" key="3">
    <source>
        <dbReference type="Proteomes" id="UP000247647"/>
    </source>
</evidence>
<evidence type="ECO:0000313" key="2">
    <source>
        <dbReference type="EMBL" id="PYH35660.1"/>
    </source>
</evidence>
<evidence type="ECO:0000256" key="1">
    <source>
        <dbReference type="SAM" id="Phobius"/>
    </source>
</evidence>
<organism evidence="2 3">
    <name type="scientific">Aspergillus neoniger (strain CBS 115656)</name>
    <dbReference type="NCBI Taxonomy" id="1448310"/>
    <lineage>
        <taxon>Eukaryota</taxon>
        <taxon>Fungi</taxon>
        <taxon>Dikarya</taxon>
        <taxon>Ascomycota</taxon>
        <taxon>Pezizomycotina</taxon>
        <taxon>Eurotiomycetes</taxon>
        <taxon>Eurotiomycetidae</taxon>
        <taxon>Eurotiales</taxon>
        <taxon>Aspergillaceae</taxon>
        <taxon>Aspergillus</taxon>
        <taxon>Aspergillus subgen. Circumdati</taxon>
    </lineage>
</organism>
<proteinExistence type="predicted"/>
<feature type="transmembrane region" description="Helical" evidence="1">
    <location>
        <begin position="34"/>
        <end position="60"/>
    </location>
</feature>
<reference evidence="2" key="1">
    <citation type="submission" date="2016-12" db="EMBL/GenBank/DDBJ databases">
        <title>The genomes of Aspergillus section Nigri reveals drivers in fungal speciation.</title>
        <authorList>
            <consortium name="DOE Joint Genome Institute"/>
            <person name="Vesth T.C."/>
            <person name="Nybo J."/>
            <person name="Theobald S."/>
            <person name="Brandl J."/>
            <person name="Frisvad J.C."/>
            <person name="Nielsen K.F."/>
            <person name="Lyhne E.K."/>
            <person name="Kogle M.E."/>
            <person name="Kuo A."/>
            <person name="Riley R."/>
            <person name="Clum A."/>
            <person name="Nolan M."/>
            <person name="Lipzen A."/>
            <person name="Salamov A."/>
            <person name="Henrissat B."/>
            <person name="Wiebenga A."/>
            <person name="De Vries R.P."/>
            <person name="Grigoriev I.V."/>
            <person name="Mortensen U.H."/>
            <person name="Andersen M.R."/>
            <person name="Baker S.E."/>
        </authorList>
    </citation>
    <scope>NUCLEOTIDE SEQUENCE [LARGE SCALE GENOMIC DNA]</scope>
    <source>
        <strain evidence="2">CBS 115656</strain>
    </source>
</reference>
<dbReference type="OrthoDB" id="10354405at2759"/>
<dbReference type="GeneID" id="37121081"/>
<name>A0A318YUL4_ASPNB</name>
<dbReference type="AlphaFoldDB" id="A0A318YUL4"/>
<keyword evidence="3" id="KW-1185">Reference proteome</keyword>
<feature type="transmembrane region" description="Helical" evidence="1">
    <location>
        <begin position="87"/>
        <end position="111"/>
    </location>
</feature>
<keyword evidence="1" id="KW-1133">Transmembrane helix</keyword>
<dbReference type="RefSeq" id="XP_025481138.1">
    <property type="nucleotide sequence ID" value="XM_025618625.1"/>
</dbReference>
<dbReference type="EMBL" id="KZ821455">
    <property type="protein sequence ID" value="PYH35660.1"/>
    <property type="molecule type" value="Genomic_DNA"/>
</dbReference>
<gene>
    <name evidence="2" type="ORF">BO87DRAFT_21150</name>
</gene>
<dbReference type="Proteomes" id="UP000247647">
    <property type="component" value="Unassembled WGS sequence"/>
</dbReference>
<accession>A0A318YUL4</accession>